<proteinExistence type="predicted"/>
<dbReference type="Proteomes" id="UP000298340">
    <property type="component" value="Unassembled WGS sequence"/>
</dbReference>
<evidence type="ECO:0000313" key="2">
    <source>
        <dbReference type="EMBL" id="TEB43939.1"/>
    </source>
</evidence>
<sequence>MQIDFKNTDSKGNFMINHYHEKYGFDLEAALAKHNIKELANPKYKDDLINSLKKGNLQSATFLKNGTEVKQFVEANPQFKTVSVYDSSHHRLDSRQTKKEEESQKTTHSKSKGVKEDLSQEESSQEKKQSTKRRKTQSM</sequence>
<feature type="compositionally biased region" description="Basic and acidic residues" evidence="1">
    <location>
        <begin position="113"/>
        <end position="129"/>
    </location>
</feature>
<evidence type="ECO:0000256" key="1">
    <source>
        <dbReference type="SAM" id="MobiDB-lite"/>
    </source>
</evidence>
<comment type="caution">
    <text evidence="2">The sequence shown here is derived from an EMBL/GenBank/DDBJ whole genome shotgun (WGS) entry which is preliminary data.</text>
</comment>
<accession>A0A4Y7UDL9</accession>
<gene>
    <name evidence="2" type="ORF">D0809_13705</name>
</gene>
<evidence type="ECO:0000313" key="3">
    <source>
        <dbReference type="Proteomes" id="UP000298340"/>
    </source>
</evidence>
<feature type="compositionally biased region" description="Basic residues" evidence="1">
    <location>
        <begin position="130"/>
        <end position="139"/>
    </location>
</feature>
<feature type="region of interest" description="Disordered" evidence="1">
    <location>
        <begin position="84"/>
        <end position="139"/>
    </location>
</feature>
<reference evidence="2 3" key="1">
    <citation type="journal article" date="2018" name="Syst. Appl. Microbiol.">
        <title>Flavobacterium circumlabens sp. nov. and Flavobacterium cupreum sp. nov., two psychrotrophic species isolated from Antarctic environmental samples.</title>
        <authorList>
            <person name="Kralova S."/>
            <person name="Busse H.J."/>
            <person name="Svec P."/>
            <person name="Maslanova I."/>
            <person name="Stankova E."/>
            <person name="Bartak M."/>
            <person name="Sedlacek I."/>
        </authorList>
    </citation>
    <scope>NUCLEOTIDE SEQUENCE [LARGE SCALE GENOMIC DNA]</scope>
    <source>
        <strain evidence="2 3">CCM 8828</strain>
    </source>
</reference>
<name>A0A4Y7UDL9_9FLAO</name>
<dbReference type="AlphaFoldDB" id="A0A4Y7UDL9"/>
<dbReference type="RefSeq" id="WP_134092222.1">
    <property type="nucleotide sequence ID" value="NZ_QWDN01000004.1"/>
</dbReference>
<dbReference type="EMBL" id="QWDN01000004">
    <property type="protein sequence ID" value="TEB43939.1"/>
    <property type="molecule type" value="Genomic_DNA"/>
</dbReference>
<protein>
    <recommendedName>
        <fullName evidence="4">DUF3945 domain-containing protein</fullName>
    </recommendedName>
</protein>
<evidence type="ECO:0008006" key="4">
    <source>
        <dbReference type="Google" id="ProtNLM"/>
    </source>
</evidence>
<feature type="compositionally biased region" description="Basic and acidic residues" evidence="1">
    <location>
        <begin position="87"/>
        <end position="105"/>
    </location>
</feature>
<organism evidence="2 3">
    <name type="scientific">Flavobacterium circumlabens</name>
    <dbReference type="NCBI Taxonomy" id="2133765"/>
    <lineage>
        <taxon>Bacteria</taxon>
        <taxon>Pseudomonadati</taxon>
        <taxon>Bacteroidota</taxon>
        <taxon>Flavobacteriia</taxon>
        <taxon>Flavobacteriales</taxon>
        <taxon>Flavobacteriaceae</taxon>
        <taxon>Flavobacterium</taxon>
    </lineage>
</organism>